<evidence type="ECO:0000256" key="2">
    <source>
        <dbReference type="SAM" id="SignalP"/>
    </source>
</evidence>
<dbReference type="Pfam" id="PF07985">
    <property type="entry name" value="SRR1"/>
    <property type="match status" value="1"/>
</dbReference>
<reference evidence="4" key="1">
    <citation type="submission" date="2023-03" db="EMBL/GenBank/DDBJ databases">
        <title>Massive genome expansion in bonnet fungi (Mycena s.s.) driven by repeated elements and novel gene families across ecological guilds.</title>
        <authorList>
            <consortium name="Lawrence Berkeley National Laboratory"/>
            <person name="Harder C.B."/>
            <person name="Miyauchi S."/>
            <person name="Viragh M."/>
            <person name="Kuo A."/>
            <person name="Thoen E."/>
            <person name="Andreopoulos B."/>
            <person name="Lu D."/>
            <person name="Skrede I."/>
            <person name="Drula E."/>
            <person name="Henrissat B."/>
            <person name="Morin E."/>
            <person name="Kohler A."/>
            <person name="Barry K."/>
            <person name="LaButti K."/>
            <person name="Morin E."/>
            <person name="Salamov A."/>
            <person name="Lipzen A."/>
            <person name="Mereny Z."/>
            <person name="Hegedus B."/>
            <person name="Baldrian P."/>
            <person name="Stursova M."/>
            <person name="Weitz H."/>
            <person name="Taylor A."/>
            <person name="Grigoriev I.V."/>
            <person name="Nagy L.G."/>
            <person name="Martin F."/>
            <person name="Kauserud H."/>
        </authorList>
    </citation>
    <scope>NUCLEOTIDE SEQUENCE</scope>
    <source>
        <strain evidence="4">CBHHK002</strain>
    </source>
</reference>
<protein>
    <submittedName>
        <fullName evidence="4">SRR1-domain-containing protein</fullName>
    </submittedName>
</protein>
<name>A0AAD7EYK1_9AGAR</name>
<feature type="domain" description="SRR1-like" evidence="3">
    <location>
        <begin position="115"/>
        <end position="281"/>
    </location>
</feature>
<feature type="chain" id="PRO_5042183827" evidence="2">
    <location>
        <begin position="24"/>
        <end position="306"/>
    </location>
</feature>
<dbReference type="GO" id="GO:0005634">
    <property type="term" value="C:nucleus"/>
    <property type="evidence" value="ECO:0007669"/>
    <property type="project" value="TreeGrafter"/>
</dbReference>
<dbReference type="InterPro" id="IPR012942">
    <property type="entry name" value="SRR1-like"/>
</dbReference>
<keyword evidence="5" id="KW-1185">Reference proteome</keyword>
<evidence type="ECO:0000259" key="3">
    <source>
        <dbReference type="Pfam" id="PF07985"/>
    </source>
</evidence>
<comment type="similarity">
    <text evidence="1">Belongs to the SRR1 family.</text>
</comment>
<dbReference type="PANTHER" id="PTHR28626">
    <property type="entry name" value="SRR1-LIKE PROTEIN"/>
    <property type="match status" value="1"/>
</dbReference>
<sequence>MYLTLKQCPRLAFLFIMLLVVWPRAPRPATQSFFPSAHHKRAAITLNHHNFVVPTPPFMSLDTSFQYSDFKPVASRKKRKHKVQSERPPLLTTVERAREELAKDDWNAQCQRILQDHLTAHALCPSQLLCLGLGSPSSSPNSRAQLAFLLEICKSIAIENGNVSIYDPVFSEEDNALFQELGFRVLSENKDGKHPLDAPTVLWMPHCDLDLYESVLATNWSREQLGYMVLISNRLGDYVDSNPRRKLETRAPCLLRLEDVMQCCMLPDSPAFPTAFNTIGVQSVDGNAELPESWFSGNGASPSGVP</sequence>
<evidence type="ECO:0000256" key="1">
    <source>
        <dbReference type="ARBA" id="ARBA00009856"/>
    </source>
</evidence>
<dbReference type="Proteomes" id="UP001218218">
    <property type="component" value="Unassembled WGS sequence"/>
</dbReference>
<dbReference type="InterPro" id="IPR040044">
    <property type="entry name" value="SRR1L"/>
</dbReference>
<evidence type="ECO:0000313" key="5">
    <source>
        <dbReference type="Proteomes" id="UP001218218"/>
    </source>
</evidence>
<dbReference type="PANTHER" id="PTHR28626:SF3">
    <property type="entry name" value="SRR1-LIKE PROTEIN"/>
    <property type="match status" value="1"/>
</dbReference>
<dbReference type="EMBL" id="JARIHO010000008">
    <property type="protein sequence ID" value="KAJ7357001.1"/>
    <property type="molecule type" value="Genomic_DNA"/>
</dbReference>
<dbReference type="GO" id="GO:0005737">
    <property type="term" value="C:cytoplasm"/>
    <property type="evidence" value="ECO:0007669"/>
    <property type="project" value="TreeGrafter"/>
</dbReference>
<evidence type="ECO:0000313" key="4">
    <source>
        <dbReference type="EMBL" id="KAJ7357001.1"/>
    </source>
</evidence>
<comment type="caution">
    <text evidence="4">The sequence shown here is derived from an EMBL/GenBank/DDBJ whole genome shotgun (WGS) entry which is preliminary data.</text>
</comment>
<dbReference type="AlphaFoldDB" id="A0AAD7EYK1"/>
<proteinExistence type="inferred from homology"/>
<gene>
    <name evidence="4" type="ORF">DFH08DRAFT_470873</name>
</gene>
<feature type="signal peptide" evidence="2">
    <location>
        <begin position="1"/>
        <end position="23"/>
    </location>
</feature>
<keyword evidence="2" id="KW-0732">Signal</keyword>
<organism evidence="4 5">
    <name type="scientific">Mycena albidolilacea</name>
    <dbReference type="NCBI Taxonomy" id="1033008"/>
    <lineage>
        <taxon>Eukaryota</taxon>
        <taxon>Fungi</taxon>
        <taxon>Dikarya</taxon>
        <taxon>Basidiomycota</taxon>
        <taxon>Agaricomycotina</taxon>
        <taxon>Agaricomycetes</taxon>
        <taxon>Agaricomycetidae</taxon>
        <taxon>Agaricales</taxon>
        <taxon>Marasmiineae</taxon>
        <taxon>Mycenaceae</taxon>
        <taxon>Mycena</taxon>
    </lineage>
</organism>
<accession>A0AAD7EYK1</accession>